<dbReference type="CDD" id="cd03809">
    <property type="entry name" value="GT4_MtfB-like"/>
    <property type="match status" value="1"/>
</dbReference>
<dbReference type="PANTHER" id="PTHR46401">
    <property type="entry name" value="GLYCOSYLTRANSFERASE WBBK-RELATED"/>
    <property type="match status" value="1"/>
</dbReference>
<gene>
    <name evidence="4" type="ORF">BXT84_14895</name>
</gene>
<sequence length="373" mass="41985">MWDVTTGGILLQVVVDALLYHPQSAGIGRYIASLVEAYVAQFAMVDQVMAIGLPGQVLPGGTMVVPPGNLHHSRERMMFEQWQLHKWLRQTSYDVVHFPDYQVPVLRRVRHSVATVHDLVAYKYPQMFPWAKSQVKRRMLAWSVRAADHIIVPSQATADDLHEILKVPRERVTVVPHGVIRRGIPSAMSLNSRPYFVAVGTIEPRKNFQRVIEAFAQLVDKQKLRGQVDLLIAGKKGWLYEPVLEAPSRLGIAEQVRFLDYVSEDDLASLYRHAIALVYPSLYEGFGLPVLEAMGWGAPVICSNRGALAEVAGNAAMIVDPLSVEDIAAHMEQLWTHPEHHDIWAQKGLEHIKSYTWSQTALQTRAVYLQVAR</sequence>
<dbReference type="Gene3D" id="3.40.50.2000">
    <property type="entry name" value="Glycogen Phosphorylase B"/>
    <property type="match status" value="2"/>
</dbReference>
<dbReference type="InterPro" id="IPR001296">
    <property type="entry name" value="Glyco_trans_1"/>
</dbReference>
<dbReference type="RefSeq" id="WP_103375707.1">
    <property type="nucleotide sequence ID" value="NZ_CP133983.1"/>
</dbReference>
<name>A0ABN5H2V9_9FIRM</name>
<dbReference type="Pfam" id="PF00534">
    <property type="entry name" value="Glycos_transf_1"/>
    <property type="match status" value="1"/>
</dbReference>
<evidence type="ECO:0000256" key="1">
    <source>
        <dbReference type="ARBA" id="ARBA00022679"/>
    </source>
</evidence>
<evidence type="ECO:0008006" key="6">
    <source>
        <dbReference type="Google" id="ProtNLM"/>
    </source>
</evidence>
<dbReference type="Pfam" id="PF13439">
    <property type="entry name" value="Glyco_transf_4"/>
    <property type="match status" value="1"/>
</dbReference>
<dbReference type="EMBL" id="CP019454">
    <property type="protein sequence ID" value="AUW95080.1"/>
    <property type="molecule type" value="Genomic_DNA"/>
</dbReference>
<dbReference type="PANTHER" id="PTHR46401:SF2">
    <property type="entry name" value="GLYCOSYLTRANSFERASE WBBK-RELATED"/>
    <property type="match status" value="1"/>
</dbReference>
<evidence type="ECO:0000313" key="4">
    <source>
        <dbReference type="EMBL" id="AUW95080.1"/>
    </source>
</evidence>
<organism evidence="4 5">
    <name type="scientific">Sulfobacillus thermotolerans</name>
    <dbReference type="NCBI Taxonomy" id="338644"/>
    <lineage>
        <taxon>Bacteria</taxon>
        <taxon>Bacillati</taxon>
        <taxon>Bacillota</taxon>
        <taxon>Clostridia</taxon>
        <taxon>Eubacteriales</taxon>
        <taxon>Clostridiales Family XVII. Incertae Sedis</taxon>
        <taxon>Sulfobacillus</taxon>
    </lineage>
</organism>
<proteinExistence type="predicted"/>
<accession>A0ABN5H2V9</accession>
<evidence type="ECO:0000313" key="5">
    <source>
        <dbReference type="Proteomes" id="UP000325292"/>
    </source>
</evidence>
<reference evidence="4 5" key="1">
    <citation type="journal article" date="2019" name="Sci. Rep.">
        <title>Sulfobacillus thermotolerans: new insights into resistance and metabolic capacities of acidophilic chemolithotrophs.</title>
        <authorList>
            <person name="Panyushkina A.E."/>
            <person name="Babenko V.V."/>
            <person name="Nikitina A.S."/>
            <person name="Selezneva O.V."/>
            <person name="Tsaplina I.A."/>
            <person name="Letarova M.A."/>
            <person name="Kostryukova E.S."/>
            <person name="Letarov A.V."/>
        </authorList>
    </citation>
    <scope>NUCLEOTIDE SEQUENCE [LARGE SCALE GENOMIC DNA]</scope>
    <source>
        <strain evidence="4 5">Kr1</strain>
    </source>
</reference>
<protein>
    <recommendedName>
        <fullName evidence="6">Glycosyl transferase family 1</fullName>
    </recommendedName>
</protein>
<keyword evidence="1" id="KW-0808">Transferase</keyword>
<dbReference type="Proteomes" id="UP000325292">
    <property type="component" value="Chromosome"/>
</dbReference>
<keyword evidence="5" id="KW-1185">Reference proteome</keyword>
<evidence type="ECO:0000259" key="3">
    <source>
        <dbReference type="Pfam" id="PF13439"/>
    </source>
</evidence>
<dbReference type="InterPro" id="IPR028098">
    <property type="entry name" value="Glyco_trans_4-like_N"/>
</dbReference>
<dbReference type="SUPFAM" id="SSF53756">
    <property type="entry name" value="UDP-Glycosyltransferase/glycogen phosphorylase"/>
    <property type="match status" value="1"/>
</dbReference>
<feature type="domain" description="Glycosyltransferase subfamily 4-like N-terminal" evidence="3">
    <location>
        <begin position="26"/>
        <end position="179"/>
    </location>
</feature>
<evidence type="ECO:0000259" key="2">
    <source>
        <dbReference type="Pfam" id="PF00534"/>
    </source>
</evidence>
<feature type="domain" description="Glycosyl transferase family 1" evidence="2">
    <location>
        <begin position="192"/>
        <end position="348"/>
    </location>
</feature>